<organism evidence="2">
    <name type="scientific">Ursus maritimus</name>
    <name type="common">Polar bear</name>
    <name type="synonym">Thalarctos maritimus</name>
    <dbReference type="NCBI Taxonomy" id="29073"/>
    <lineage>
        <taxon>Eukaryota</taxon>
        <taxon>Metazoa</taxon>
        <taxon>Chordata</taxon>
        <taxon>Craniata</taxon>
        <taxon>Vertebrata</taxon>
        <taxon>Euteleostomi</taxon>
        <taxon>Mammalia</taxon>
        <taxon>Eutheria</taxon>
        <taxon>Laurasiatheria</taxon>
        <taxon>Carnivora</taxon>
        <taxon>Caniformia</taxon>
        <taxon>Ursidae</taxon>
        <taxon>Ursus</taxon>
    </lineage>
</organism>
<proteinExistence type="predicted"/>
<evidence type="ECO:0000313" key="2">
    <source>
        <dbReference type="Ensembl" id="ENSUMAP00000032167"/>
    </source>
</evidence>
<dbReference type="AlphaFoldDB" id="A0A452VEX3"/>
<reference evidence="2" key="1">
    <citation type="submission" date="2019-03" db="UniProtKB">
        <authorList>
            <consortium name="Ensembl"/>
        </authorList>
    </citation>
    <scope>IDENTIFICATION</scope>
</reference>
<feature type="compositionally biased region" description="Basic and acidic residues" evidence="1">
    <location>
        <begin position="150"/>
        <end position="164"/>
    </location>
</feature>
<evidence type="ECO:0000256" key="1">
    <source>
        <dbReference type="SAM" id="MobiDB-lite"/>
    </source>
</evidence>
<protein>
    <submittedName>
        <fullName evidence="2">Uncharacterized protein</fullName>
    </submittedName>
</protein>
<dbReference type="PANTHER" id="PTHR47115">
    <property type="entry name" value="COILED-COIL DOMAIN-CONTAINING PROTEIN 183"/>
    <property type="match status" value="1"/>
</dbReference>
<sequence>MKDTHALPGQKRSLLAPGSASRWASRWSVTKHCVPSGHPQVIRQLENNIEKTTVKIATSQNMHLLYVDLLHHLKKELAGYPTELDKLQTLVGDYCSELSDMTIMSQDAMMITDEVKMNMRQGEATFIEERRARENRLNQQKKLIDKIHTKETNEKYRRGRRDLDFPSNLMGTETVKGHRWPVSGSEEHRGEPGAADGGL</sequence>
<dbReference type="GeneTree" id="ENSGT00940000163544"/>
<dbReference type="InterPro" id="IPR043247">
    <property type="entry name" value="CCDC183"/>
</dbReference>
<dbReference type="PANTHER" id="PTHR47115:SF1">
    <property type="entry name" value="COILED-COIL DOMAIN-CONTAINING PROTEIN 183"/>
    <property type="match status" value="1"/>
</dbReference>
<dbReference type="Ensembl" id="ENSUMAT00000038033.1">
    <property type="protein sequence ID" value="ENSUMAP00000032167.1"/>
    <property type="gene ID" value="ENSUMAG00000023193.1"/>
</dbReference>
<dbReference type="OMA" id="ETVKGHR"/>
<accession>A0A452VEX3</accession>
<feature type="region of interest" description="Disordered" evidence="1">
    <location>
        <begin position="150"/>
        <end position="199"/>
    </location>
</feature>
<name>A0A452VEX3_URSMA</name>